<evidence type="ECO:0008006" key="4">
    <source>
        <dbReference type="Google" id="ProtNLM"/>
    </source>
</evidence>
<dbReference type="HOGENOM" id="CLU_026517_0_0_1"/>
<keyword evidence="1" id="KW-1133">Transmembrane helix</keyword>
<feature type="transmembrane region" description="Helical" evidence="1">
    <location>
        <begin position="298"/>
        <end position="321"/>
    </location>
</feature>
<evidence type="ECO:0000256" key="1">
    <source>
        <dbReference type="SAM" id="Phobius"/>
    </source>
</evidence>
<organism evidence="2 3">
    <name type="scientific">Moesziomyces aphidis</name>
    <name type="common">Pseudozyma aphidis</name>
    <dbReference type="NCBI Taxonomy" id="84754"/>
    <lineage>
        <taxon>Eukaryota</taxon>
        <taxon>Fungi</taxon>
        <taxon>Dikarya</taxon>
        <taxon>Basidiomycota</taxon>
        <taxon>Ustilaginomycotina</taxon>
        <taxon>Ustilaginomycetes</taxon>
        <taxon>Ustilaginales</taxon>
        <taxon>Ustilaginaceae</taxon>
        <taxon>Moesziomyces</taxon>
    </lineage>
</organism>
<evidence type="ECO:0000313" key="2">
    <source>
        <dbReference type="EMBL" id="ETS64609.1"/>
    </source>
</evidence>
<reference evidence="2 3" key="1">
    <citation type="journal article" date="2014" name="Genome Announc.">
        <title>Genome sequence of the basidiomycetous fungus Pseudozyma aphidis DSM70725, an efficient producer of biosurfactant mannosylerythritol lipids.</title>
        <authorList>
            <person name="Lorenz S."/>
            <person name="Guenther M."/>
            <person name="Grumaz C."/>
            <person name="Rupp S."/>
            <person name="Zibek S."/>
            <person name="Sohn K."/>
        </authorList>
    </citation>
    <scope>NUCLEOTIDE SEQUENCE [LARGE SCALE GENOMIC DNA]</scope>
    <source>
        <strain evidence="3">ATCC 32657 / CBS 517.83 / DSM 70725 / JCM 10318 / NBRC 10182 / NRRL Y-7954 / St-0401</strain>
    </source>
</reference>
<gene>
    <name evidence="2" type="ORF">PaG_01078</name>
</gene>
<feature type="transmembrane region" description="Helical" evidence="1">
    <location>
        <begin position="437"/>
        <end position="457"/>
    </location>
</feature>
<proteinExistence type="predicted"/>
<evidence type="ECO:0000313" key="3">
    <source>
        <dbReference type="Proteomes" id="UP000019462"/>
    </source>
</evidence>
<comment type="caution">
    <text evidence="2">The sequence shown here is derived from an EMBL/GenBank/DDBJ whole genome shotgun (WGS) entry which is preliminary data.</text>
</comment>
<keyword evidence="3" id="KW-1185">Reference proteome</keyword>
<dbReference type="Proteomes" id="UP000019462">
    <property type="component" value="Unassembled WGS sequence"/>
</dbReference>
<feature type="transmembrane region" description="Helical" evidence="1">
    <location>
        <begin position="350"/>
        <end position="376"/>
    </location>
</feature>
<sequence>MQKPKGGKLSTGCSLAVKRQLHPLGGGEGGITMRRHRRRLLAAATHLITSPEPQSVSSFITQNHLFRMHATSRVSMPCMRVSLSPIVLACRLFVPDQRGACSDLESANIALGTTDGSGRSTNASRSQYKEPPPLHSVLLPLVIPSSPPTLLISFLQVEVATMNATALLDLPSVAPSLLRPITAASMTFLHRNQTEDQLLVSLAHAIYQPLPSNLRIYVLAAEFVVLFIVLVCAVMMFEKRSFGGLWIFIARPTSFGTVYVANAVFLLVGAVVVYMVAYQGIALTVAAFIMAQRSTLEYWWVIPLPWYPLVAGGWTSIHGFVLGVSPKSPFSSHQSSKAGWWYLPVPKRAWIVNSLLVVPLAAFTVTTLTFVGLGAAQCFRAKHLAKDILPAALHSQLKKAAFDPTHFAHSNALASDDLIWKARRVAAAYFDSYRFSCLNLAVFAGFTVLIFIAVLLYGLPNLISLADNACRRSATPLPTGCTSYFAKVWFLLTKGRPGHACNMNTWKMTFLAHIYVILLAICVPAYGALPIYFIAASFGNVQKGDVMQQIKSLQFAASILTVLSGTIFAVFCTAATIDPLFRAAIGLSIRRARSASTDGEISITVVQYQTRQRASTAQSIVGKDLEATCASPHSTNGSFQSLQAKSDASLAPSTAALITPVIEVDLRHPQR</sequence>
<dbReference type="EMBL" id="AWNI01000005">
    <property type="protein sequence ID" value="ETS64609.1"/>
    <property type="molecule type" value="Genomic_DNA"/>
</dbReference>
<dbReference type="OrthoDB" id="10329758at2759"/>
<protein>
    <recommendedName>
        <fullName evidence="4">Dik6, novel virulence factor</fullName>
    </recommendedName>
</protein>
<feature type="transmembrane region" description="Helical" evidence="1">
    <location>
        <begin position="257"/>
        <end position="277"/>
    </location>
</feature>
<feature type="transmembrane region" description="Helical" evidence="1">
    <location>
        <begin position="555"/>
        <end position="581"/>
    </location>
</feature>
<feature type="transmembrane region" description="Helical" evidence="1">
    <location>
        <begin position="514"/>
        <end position="535"/>
    </location>
</feature>
<keyword evidence="1" id="KW-0472">Membrane</keyword>
<keyword evidence="1" id="KW-0812">Transmembrane</keyword>
<accession>W3VSS9</accession>
<feature type="transmembrane region" description="Helical" evidence="1">
    <location>
        <begin position="216"/>
        <end position="237"/>
    </location>
</feature>
<dbReference type="AlphaFoldDB" id="W3VSS9"/>
<name>W3VSS9_MOEAP</name>